<reference evidence="1 2" key="1">
    <citation type="submission" date="2016-07" db="EMBL/GenBank/DDBJ databases">
        <title>Genome sequencing project for further understanding the molecular mechanisms of preventing non-alcoholic fatty liver disease.</title>
        <authorList>
            <person name="Wang H."/>
        </authorList>
    </citation>
    <scope>NUCLEOTIDE SEQUENCE [LARGE SCALE GENOMIC DNA]</scope>
    <source>
        <strain evidence="1 2">BS15</strain>
    </source>
</reference>
<accession>A0A9W3SKK8</accession>
<dbReference type="AlphaFoldDB" id="A0A9W3SKK8"/>
<organism evidence="1 2">
    <name type="scientific">Lactobacillus johnsonii</name>
    <dbReference type="NCBI Taxonomy" id="33959"/>
    <lineage>
        <taxon>Bacteria</taxon>
        <taxon>Bacillati</taxon>
        <taxon>Bacillota</taxon>
        <taxon>Bacilli</taxon>
        <taxon>Lactobacillales</taxon>
        <taxon>Lactobacillaceae</taxon>
        <taxon>Lactobacillus</taxon>
    </lineage>
</organism>
<name>A0A9W3SKK8_LACJH</name>
<dbReference type="Proteomes" id="UP000094691">
    <property type="component" value="Chromosome"/>
</dbReference>
<gene>
    <name evidence="1" type="ORF">BBP16_02135</name>
</gene>
<proteinExistence type="predicted"/>
<evidence type="ECO:0000313" key="1">
    <source>
        <dbReference type="EMBL" id="AOG25766.1"/>
    </source>
</evidence>
<evidence type="ECO:0000313" key="2">
    <source>
        <dbReference type="Proteomes" id="UP000094691"/>
    </source>
</evidence>
<protein>
    <submittedName>
        <fullName evidence="1">Uncharacterized protein</fullName>
    </submittedName>
</protein>
<dbReference type="EMBL" id="CP016400">
    <property type="protein sequence ID" value="AOG25766.1"/>
    <property type="molecule type" value="Genomic_DNA"/>
</dbReference>
<sequence length="138" mass="17119">MMKNLTEVTTETRNYFADTFTVYYLEPTFKDKLTTARKFQNCINYYLKYKKVEKWPLDYYSRNQTEEERKIILRKYWLKYFSFLLDEQQNIQNINQWIQEEKPIKIGENLGFIRMAFTRIMMEAFNEKRAENLKQKKE</sequence>